<dbReference type="eggNOG" id="COG3609">
    <property type="taxonomic scope" value="Bacteria"/>
</dbReference>
<dbReference type="AlphaFoldDB" id="A3J035"/>
<accession>A3J035</accession>
<dbReference type="RefSeq" id="WP_008279001.1">
    <property type="nucleotide sequence ID" value="NZ_AAXW01000152.1"/>
</dbReference>
<dbReference type="EMBL" id="AAXW01000152">
    <property type="protein sequence ID" value="EAZ87911.1"/>
    <property type="molecule type" value="Genomic_DNA"/>
</dbReference>
<dbReference type="InterPro" id="IPR038296">
    <property type="entry name" value="ParD_sf"/>
</dbReference>
<gene>
    <name evidence="1" type="ORF">CY0110_15340</name>
</gene>
<evidence type="ECO:0000313" key="1">
    <source>
        <dbReference type="EMBL" id="EAZ87911.1"/>
    </source>
</evidence>
<keyword evidence="2" id="KW-1185">Reference proteome</keyword>
<comment type="caution">
    <text evidence="1">The sequence shown here is derived from an EMBL/GenBank/DDBJ whole genome shotgun (WGS) entry which is preliminary data.</text>
</comment>
<sequence>EKFIEAQVASGKYNSPQEVIDKMFLVFERLQSEYDEWVTETRAKIQEGIESLDKEGGMDGETVINELLERFQKAN</sequence>
<organism evidence="1 2">
    <name type="scientific">Crocosphaera chwakensis CCY0110</name>
    <dbReference type="NCBI Taxonomy" id="391612"/>
    <lineage>
        <taxon>Bacteria</taxon>
        <taxon>Bacillati</taxon>
        <taxon>Cyanobacteriota</taxon>
        <taxon>Cyanophyceae</taxon>
        <taxon>Oscillatoriophycideae</taxon>
        <taxon>Chroococcales</taxon>
        <taxon>Aphanothecaceae</taxon>
        <taxon>Crocosphaera</taxon>
        <taxon>Crocosphaera chwakensis</taxon>
    </lineage>
</organism>
<feature type="non-terminal residue" evidence="1">
    <location>
        <position position="1"/>
    </location>
</feature>
<evidence type="ECO:0000313" key="2">
    <source>
        <dbReference type="Proteomes" id="UP000003781"/>
    </source>
</evidence>
<evidence type="ECO:0008006" key="3">
    <source>
        <dbReference type="Google" id="ProtNLM"/>
    </source>
</evidence>
<reference evidence="1 2" key="1">
    <citation type="submission" date="2007-03" db="EMBL/GenBank/DDBJ databases">
        <authorList>
            <person name="Stal L."/>
            <person name="Ferriera S."/>
            <person name="Johnson J."/>
            <person name="Kravitz S."/>
            <person name="Beeson K."/>
            <person name="Sutton G."/>
            <person name="Rogers Y.-H."/>
            <person name="Friedman R."/>
            <person name="Frazier M."/>
            <person name="Venter J.C."/>
        </authorList>
    </citation>
    <scope>NUCLEOTIDE SEQUENCE [LARGE SCALE GENOMIC DNA]</scope>
    <source>
        <strain evidence="1 2">CCY0110</strain>
    </source>
</reference>
<dbReference type="OrthoDB" id="573411at2"/>
<dbReference type="Proteomes" id="UP000003781">
    <property type="component" value="Unassembled WGS sequence"/>
</dbReference>
<protein>
    <recommendedName>
        <fullName evidence="3">Type II toxin-antitoxin system ParD family antitoxin</fullName>
    </recommendedName>
</protein>
<name>A3J035_9CHRO</name>
<proteinExistence type="predicted"/>
<dbReference type="Gene3D" id="6.10.10.120">
    <property type="entry name" value="Antitoxin ParD1-like"/>
    <property type="match status" value="1"/>
</dbReference>